<dbReference type="PANTHER" id="PTHR32182:SF22">
    <property type="entry name" value="ATP-DEPENDENT ENDONUCLEASE, OLD FAMILY-RELATED"/>
    <property type="match status" value="1"/>
</dbReference>
<dbReference type="InterPro" id="IPR041685">
    <property type="entry name" value="AAA_GajA/Old/RecF-like"/>
</dbReference>
<comment type="caution">
    <text evidence="2">The sequence shown here is derived from an EMBL/GenBank/DDBJ whole genome shotgun (WGS) entry which is preliminary data.</text>
</comment>
<dbReference type="Proteomes" id="UP000194798">
    <property type="component" value="Unassembled WGS sequence"/>
</dbReference>
<feature type="domain" description="Endonuclease GajA/Old nuclease/RecF-like AAA" evidence="1">
    <location>
        <begin position="115"/>
        <end position="275"/>
    </location>
</feature>
<evidence type="ECO:0000313" key="3">
    <source>
        <dbReference type="Proteomes" id="UP000194798"/>
    </source>
</evidence>
<dbReference type="PANTHER" id="PTHR32182">
    <property type="entry name" value="DNA REPLICATION AND REPAIR PROTEIN RECF"/>
    <property type="match status" value="1"/>
</dbReference>
<protein>
    <recommendedName>
        <fullName evidence="1">Endonuclease GajA/Old nuclease/RecF-like AAA domain-containing protein</fullName>
    </recommendedName>
</protein>
<dbReference type="EMBL" id="MSLT01000023">
    <property type="protein sequence ID" value="OUD12269.1"/>
    <property type="molecule type" value="Genomic_DNA"/>
</dbReference>
<dbReference type="SUPFAM" id="SSF52540">
    <property type="entry name" value="P-loop containing nucleoside triphosphate hydrolases"/>
    <property type="match status" value="1"/>
</dbReference>
<keyword evidence="3" id="KW-1185">Reference proteome</keyword>
<name>A0A251X4Z0_9GAMM</name>
<sequence length="325" mass="37691">MTEHFLTEIQIKAFKCFENFEANHLKRVNLISGKNNIGKTAFLEACYLHVSSFGGIQQFAAAIFSVLHKRNLSISTNILNKIVPFHLSSNLKEINFDLSFAGTGLIDRSYQFKLMGKQQKESLPQIVKEELFLNLAGSASLIYNNPIKFIKMGFYDKQNLLEAFYKLQEKDKEDELNRFIHEFDNSIEVFKVIGDKLRCKVNGSYQDIEDVGDGLLSYLGIICYLYAAENSYLFLDEIENGIHYSHHDRLWHIIFTLSKQVNCQVFITTHSKEIVESFNRVALEMQEQEINYISLVRDKNKQLKAFTLDNEMLAFSIKQEHEIRL</sequence>
<gene>
    <name evidence="2" type="ORF">TPSD3_14220</name>
</gene>
<dbReference type="OrthoDB" id="3322489at2"/>
<reference evidence="2 3" key="1">
    <citation type="submission" date="2016-12" db="EMBL/GenBank/DDBJ databases">
        <title>Thioflexothrix psekupsii D3 genome sequencing and assembly.</title>
        <authorList>
            <person name="Fomenkov A."/>
            <person name="Vincze T."/>
            <person name="Grabovich M."/>
            <person name="Anton B.P."/>
            <person name="Dubinina G."/>
            <person name="Orlova M."/>
            <person name="Belousova E."/>
            <person name="Roberts R.J."/>
        </authorList>
    </citation>
    <scope>NUCLEOTIDE SEQUENCE [LARGE SCALE GENOMIC DNA]</scope>
    <source>
        <strain evidence="2">D3</strain>
    </source>
</reference>
<dbReference type="Gene3D" id="3.40.50.300">
    <property type="entry name" value="P-loop containing nucleotide triphosphate hydrolases"/>
    <property type="match status" value="2"/>
</dbReference>
<dbReference type="InterPro" id="IPR027417">
    <property type="entry name" value="P-loop_NTPase"/>
</dbReference>
<organism evidence="2 3">
    <name type="scientific">Thioflexithrix psekupsensis</name>
    <dbReference type="NCBI Taxonomy" id="1570016"/>
    <lineage>
        <taxon>Bacteria</taxon>
        <taxon>Pseudomonadati</taxon>
        <taxon>Pseudomonadota</taxon>
        <taxon>Gammaproteobacteria</taxon>
        <taxon>Thiotrichales</taxon>
        <taxon>Thioflexithrix</taxon>
    </lineage>
</organism>
<proteinExistence type="predicted"/>
<evidence type="ECO:0000259" key="1">
    <source>
        <dbReference type="Pfam" id="PF13175"/>
    </source>
</evidence>
<dbReference type="AlphaFoldDB" id="A0A251X4Z0"/>
<dbReference type="GO" id="GO:0000731">
    <property type="term" value="P:DNA synthesis involved in DNA repair"/>
    <property type="evidence" value="ECO:0007669"/>
    <property type="project" value="TreeGrafter"/>
</dbReference>
<evidence type="ECO:0000313" key="2">
    <source>
        <dbReference type="EMBL" id="OUD12269.1"/>
    </source>
</evidence>
<accession>A0A251X4Z0</accession>
<dbReference type="GO" id="GO:0006302">
    <property type="term" value="P:double-strand break repair"/>
    <property type="evidence" value="ECO:0007669"/>
    <property type="project" value="TreeGrafter"/>
</dbReference>
<dbReference type="Pfam" id="PF13175">
    <property type="entry name" value="AAA_15"/>
    <property type="match status" value="1"/>
</dbReference>
<dbReference type="RefSeq" id="WP_086489219.1">
    <property type="nucleotide sequence ID" value="NZ_MSLT01000023.1"/>
</dbReference>